<sequence length="615" mass="70911">MQLIEDPALPEHPVCSCVGPFNVPLDFQEVVIFDGIASYAEFKKDVRGALFVPPPHRMHYAIPFDINDDTDKGKHHPKTVVEMRMCAISHAIREKSRWWEKIKDPEIIARWRKEALEQQVPLPRHRKLTDVMISYVLDELHGYAALRDEETGIEAGSFEQIWKSDSLIPENLRERLKATVAPFENVPDSEKDWHPGSNGQVLDLVHPSLYPIVYNRTLVRREDATGLTTLEPPSAKDTFPLTYALYSNSIEKFISKRFQWLPSDFTVSNTGRVSLSSPYINGIHPAHHAGLYAVIPEVLERALPMFERVLSDLRRPLLPMRIKTIEVEDYRSNKFDCARCLWDVPPFWPEKVDVDSPGFNEEKWYWERNPRLPEGRSYNGELKKVQKTVPLNGQTIQCIVKLANIVLTPENPEYPGGRWHVEGMLNERIVASFIYYYDSENITESKLLFRRATTEPWAHGSDDGFCMQTLYDMDRDLPCVQEIGDVITKTDRCVAFPNLYQHQVQPFKLADPRKPGHRKILVFFLVDPTYRIPSATNVGPQQEEWLTNLTHRNNLGTHFAKLPVELLDLIVNECADPITGKEAEVYREELMRERSVAVQQSNSSYFEVGFNMCEH</sequence>
<name>A0ACB6Z545_THEGA</name>
<proteinExistence type="predicted"/>
<dbReference type="EMBL" id="MU118149">
    <property type="protein sequence ID" value="KAF9644281.1"/>
    <property type="molecule type" value="Genomic_DNA"/>
</dbReference>
<accession>A0ACB6Z545</accession>
<evidence type="ECO:0000313" key="2">
    <source>
        <dbReference type="Proteomes" id="UP000886501"/>
    </source>
</evidence>
<gene>
    <name evidence="1" type="ORF">BDM02DRAFT_997075</name>
</gene>
<comment type="caution">
    <text evidence="1">The sequence shown here is derived from an EMBL/GenBank/DDBJ whole genome shotgun (WGS) entry which is preliminary data.</text>
</comment>
<reference evidence="1" key="1">
    <citation type="submission" date="2019-10" db="EMBL/GenBank/DDBJ databases">
        <authorList>
            <consortium name="DOE Joint Genome Institute"/>
            <person name="Kuo A."/>
            <person name="Miyauchi S."/>
            <person name="Kiss E."/>
            <person name="Drula E."/>
            <person name="Kohler A."/>
            <person name="Sanchez-Garcia M."/>
            <person name="Andreopoulos B."/>
            <person name="Barry K.W."/>
            <person name="Bonito G."/>
            <person name="Buee M."/>
            <person name="Carver A."/>
            <person name="Chen C."/>
            <person name="Cichocki N."/>
            <person name="Clum A."/>
            <person name="Culley D."/>
            <person name="Crous P.W."/>
            <person name="Fauchery L."/>
            <person name="Girlanda M."/>
            <person name="Hayes R."/>
            <person name="Keri Z."/>
            <person name="Labutti K."/>
            <person name="Lipzen A."/>
            <person name="Lombard V."/>
            <person name="Magnuson J."/>
            <person name="Maillard F."/>
            <person name="Morin E."/>
            <person name="Murat C."/>
            <person name="Nolan M."/>
            <person name="Ohm R."/>
            <person name="Pangilinan J."/>
            <person name="Pereira M."/>
            <person name="Perotto S."/>
            <person name="Peter M."/>
            <person name="Riley R."/>
            <person name="Sitrit Y."/>
            <person name="Stielow B."/>
            <person name="Szollosi G."/>
            <person name="Zifcakova L."/>
            <person name="Stursova M."/>
            <person name="Spatafora J.W."/>
            <person name="Tedersoo L."/>
            <person name="Vaario L.-M."/>
            <person name="Yamada A."/>
            <person name="Yan M."/>
            <person name="Wang P."/>
            <person name="Xu J."/>
            <person name="Bruns T."/>
            <person name="Baldrian P."/>
            <person name="Vilgalys R."/>
            <person name="Henrissat B."/>
            <person name="Grigoriev I.V."/>
            <person name="Hibbett D."/>
            <person name="Nagy L.G."/>
            <person name="Martin F.M."/>
        </authorList>
    </citation>
    <scope>NUCLEOTIDE SEQUENCE</scope>
    <source>
        <strain evidence="1">P2</strain>
    </source>
</reference>
<evidence type="ECO:0000313" key="1">
    <source>
        <dbReference type="EMBL" id="KAF9644281.1"/>
    </source>
</evidence>
<dbReference type="Proteomes" id="UP000886501">
    <property type="component" value="Unassembled WGS sequence"/>
</dbReference>
<keyword evidence="2" id="KW-1185">Reference proteome</keyword>
<organism evidence="1 2">
    <name type="scientific">Thelephora ganbajun</name>
    <name type="common">Ganba fungus</name>
    <dbReference type="NCBI Taxonomy" id="370292"/>
    <lineage>
        <taxon>Eukaryota</taxon>
        <taxon>Fungi</taxon>
        <taxon>Dikarya</taxon>
        <taxon>Basidiomycota</taxon>
        <taxon>Agaricomycotina</taxon>
        <taxon>Agaricomycetes</taxon>
        <taxon>Thelephorales</taxon>
        <taxon>Thelephoraceae</taxon>
        <taxon>Thelephora</taxon>
    </lineage>
</organism>
<protein>
    <submittedName>
        <fullName evidence="1">Uncharacterized protein</fullName>
    </submittedName>
</protein>
<reference evidence="1" key="2">
    <citation type="journal article" date="2020" name="Nat. Commun.">
        <title>Large-scale genome sequencing of mycorrhizal fungi provides insights into the early evolution of symbiotic traits.</title>
        <authorList>
            <person name="Miyauchi S."/>
            <person name="Kiss E."/>
            <person name="Kuo A."/>
            <person name="Drula E."/>
            <person name="Kohler A."/>
            <person name="Sanchez-Garcia M."/>
            <person name="Morin E."/>
            <person name="Andreopoulos B."/>
            <person name="Barry K.W."/>
            <person name="Bonito G."/>
            <person name="Buee M."/>
            <person name="Carver A."/>
            <person name="Chen C."/>
            <person name="Cichocki N."/>
            <person name="Clum A."/>
            <person name="Culley D."/>
            <person name="Crous P.W."/>
            <person name="Fauchery L."/>
            <person name="Girlanda M."/>
            <person name="Hayes R.D."/>
            <person name="Keri Z."/>
            <person name="LaButti K."/>
            <person name="Lipzen A."/>
            <person name="Lombard V."/>
            <person name="Magnuson J."/>
            <person name="Maillard F."/>
            <person name="Murat C."/>
            <person name="Nolan M."/>
            <person name="Ohm R.A."/>
            <person name="Pangilinan J."/>
            <person name="Pereira M.F."/>
            <person name="Perotto S."/>
            <person name="Peter M."/>
            <person name="Pfister S."/>
            <person name="Riley R."/>
            <person name="Sitrit Y."/>
            <person name="Stielow J.B."/>
            <person name="Szollosi G."/>
            <person name="Zifcakova L."/>
            <person name="Stursova M."/>
            <person name="Spatafora J.W."/>
            <person name="Tedersoo L."/>
            <person name="Vaario L.M."/>
            <person name="Yamada A."/>
            <person name="Yan M."/>
            <person name="Wang P."/>
            <person name="Xu J."/>
            <person name="Bruns T."/>
            <person name="Baldrian P."/>
            <person name="Vilgalys R."/>
            <person name="Dunand C."/>
            <person name="Henrissat B."/>
            <person name="Grigoriev I.V."/>
            <person name="Hibbett D."/>
            <person name="Nagy L.G."/>
            <person name="Martin F.M."/>
        </authorList>
    </citation>
    <scope>NUCLEOTIDE SEQUENCE</scope>
    <source>
        <strain evidence="1">P2</strain>
    </source>
</reference>